<evidence type="ECO:0000256" key="1">
    <source>
        <dbReference type="SAM" id="MobiDB-lite"/>
    </source>
</evidence>
<feature type="compositionally biased region" description="Basic and acidic residues" evidence="1">
    <location>
        <begin position="197"/>
        <end position="209"/>
    </location>
</feature>
<dbReference type="AlphaFoldDB" id="A0A9P0A340"/>
<name>A0A9P0A340_BEMTA</name>
<evidence type="ECO:0000313" key="3">
    <source>
        <dbReference type="Proteomes" id="UP001152759"/>
    </source>
</evidence>
<accession>A0A9P0A340</accession>
<feature type="compositionally biased region" description="Low complexity" evidence="1">
    <location>
        <begin position="131"/>
        <end position="147"/>
    </location>
</feature>
<reference evidence="2" key="1">
    <citation type="submission" date="2021-12" db="EMBL/GenBank/DDBJ databases">
        <authorList>
            <person name="King R."/>
        </authorList>
    </citation>
    <scope>NUCLEOTIDE SEQUENCE</scope>
</reference>
<organism evidence="2 3">
    <name type="scientific">Bemisia tabaci</name>
    <name type="common">Sweetpotato whitefly</name>
    <name type="synonym">Aleurodes tabaci</name>
    <dbReference type="NCBI Taxonomy" id="7038"/>
    <lineage>
        <taxon>Eukaryota</taxon>
        <taxon>Metazoa</taxon>
        <taxon>Ecdysozoa</taxon>
        <taxon>Arthropoda</taxon>
        <taxon>Hexapoda</taxon>
        <taxon>Insecta</taxon>
        <taxon>Pterygota</taxon>
        <taxon>Neoptera</taxon>
        <taxon>Paraneoptera</taxon>
        <taxon>Hemiptera</taxon>
        <taxon>Sternorrhyncha</taxon>
        <taxon>Aleyrodoidea</taxon>
        <taxon>Aleyrodidae</taxon>
        <taxon>Aleyrodinae</taxon>
        <taxon>Bemisia</taxon>
    </lineage>
</organism>
<feature type="compositionally biased region" description="Basic and acidic residues" evidence="1">
    <location>
        <begin position="115"/>
        <end position="130"/>
    </location>
</feature>
<protein>
    <submittedName>
        <fullName evidence="2">Uncharacterized protein</fullName>
    </submittedName>
</protein>
<evidence type="ECO:0000313" key="2">
    <source>
        <dbReference type="EMBL" id="CAH0382378.1"/>
    </source>
</evidence>
<feature type="region of interest" description="Disordered" evidence="1">
    <location>
        <begin position="91"/>
        <end position="220"/>
    </location>
</feature>
<dbReference type="Proteomes" id="UP001152759">
    <property type="component" value="Chromosome 1"/>
</dbReference>
<keyword evidence="3" id="KW-1185">Reference proteome</keyword>
<sequence length="220" mass="24016">MGVSGALVWCRSDDGWIPLKLESIKLSGALTKAHWDFVTELVKLIATNQVILQDGKLHNASDCDSAVPESLEASESACPLSLRSVPSCGSELSEEDRWESGNDDSDSWNLEDFECSDRGEQSDADARSAKSEAAASEASLSDTSTSSGQWETLLRQHSKSKKVEKQLQKQRAVWARNKRKLKSASLDDAQAGGSIDGNRKVSDEKRNDENPFEQTAEPGE</sequence>
<proteinExistence type="predicted"/>
<gene>
    <name evidence="2" type="ORF">BEMITA_LOCUS1924</name>
</gene>
<feature type="compositionally biased region" description="Acidic residues" evidence="1">
    <location>
        <begin position="92"/>
        <end position="114"/>
    </location>
</feature>
<dbReference type="EMBL" id="OU963862">
    <property type="protein sequence ID" value="CAH0382378.1"/>
    <property type="molecule type" value="Genomic_DNA"/>
</dbReference>